<protein>
    <submittedName>
        <fullName evidence="8">Cardiolipin synthase</fullName>
    </submittedName>
</protein>
<sequence length="488" mass="53905">MLATTFGTVMSSFWPHMLFAFTTVVSAIAVVHAAMTKRDVRAAIAWVGVILFSPLFGAVIYFVVGINRIRKQKVLAQLDNMLRFEEIRDRLLVTAVAPFSAPQFAAQKKLGDTVNRFQLLGYNQISMILSGDEAYSRMISVIEGAQRSIAVQSYIFDHDKVGIRIAQALIDAKGRGVEVRVLIDSVGSKYSRPTITKMLEQGGVKVALFMTTFFGLRLAYANLRCHRKLMIIDGVHALTGGMNIRQEFSATVMGVEAMQDTHFDVRGPVVHQLMLSFAQDWSFTTGESLTGEPWFFSNEALIPDQGVPVRCVPSAPDDMSLSSNHSILLGALSAARHHVRIQSPYFLPDTQMLAALSTAARRGVVVDIVVPGANNLKMVGAAMMAQLDQVLEPGCRVWRASGTFDHSKLCAIDSAWSYIGSSNIDPRSLRLNFELDLEIFDQGLAKKIEERIDSVIASAEPITLELIEGQAFLTRLRNKIAWLFSPYL</sequence>
<proteinExistence type="predicted"/>
<keyword evidence="9" id="KW-1185">Reference proteome</keyword>
<evidence type="ECO:0000256" key="1">
    <source>
        <dbReference type="ARBA" id="ARBA00004651"/>
    </source>
</evidence>
<evidence type="ECO:0000259" key="7">
    <source>
        <dbReference type="PROSITE" id="PS50035"/>
    </source>
</evidence>
<dbReference type="PROSITE" id="PS50035">
    <property type="entry name" value="PLD"/>
    <property type="match status" value="2"/>
</dbReference>
<gene>
    <name evidence="8" type="ORF">BCM14_0959</name>
</gene>
<accession>A0A2T0XKS8</accession>
<dbReference type="InterPro" id="IPR025202">
    <property type="entry name" value="PLD-like_dom"/>
</dbReference>
<evidence type="ECO:0000256" key="4">
    <source>
        <dbReference type="ARBA" id="ARBA00022989"/>
    </source>
</evidence>
<dbReference type="EMBL" id="PVTV01000011">
    <property type="protein sequence ID" value="PRY99511.1"/>
    <property type="molecule type" value="Genomic_DNA"/>
</dbReference>
<dbReference type="SMART" id="SM00155">
    <property type="entry name" value="PLDc"/>
    <property type="match status" value="2"/>
</dbReference>
<keyword evidence="2" id="KW-1003">Cell membrane</keyword>
<feature type="domain" description="PLD phosphodiesterase" evidence="7">
    <location>
        <begin position="401"/>
        <end position="428"/>
    </location>
</feature>
<dbReference type="InterPro" id="IPR001736">
    <property type="entry name" value="PLipase_D/transphosphatidylase"/>
</dbReference>
<comment type="subcellular location">
    <subcellularLocation>
        <location evidence="1">Cell membrane</location>
        <topology evidence="1">Multi-pass membrane protein</topology>
    </subcellularLocation>
</comment>
<dbReference type="GO" id="GO:0008808">
    <property type="term" value="F:cardiolipin synthase activity"/>
    <property type="evidence" value="ECO:0007669"/>
    <property type="project" value="TreeGrafter"/>
</dbReference>
<organism evidence="8 9">
    <name type="scientific">Jezberella montanilacus</name>
    <dbReference type="NCBI Taxonomy" id="323426"/>
    <lineage>
        <taxon>Bacteria</taxon>
        <taxon>Pseudomonadati</taxon>
        <taxon>Pseudomonadota</taxon>
        <taxon>Betaproteobacteria</taxon>
        <taxon>Burkholderiales</taxon>
        <taxon>Alcaligenaceae</taxon>
        <taxon>Jezberella</taxon>
    </lineage>
</organism>
<reference evidence="8 9" key="1">
    <citation type="submission" date="2018-03" db="EMBL/GenBank/DDBJ databases">
        <title>Genomic Encyclopedia of Type Strains, Phase III (KMG-III): the genomes of soil and plant-associated and newly described type strains.</title>
        <authorList>
            <person name="Whitman W."/>
        </authorList>
    </citation>
    <scope>NUCLEOTIDE SEQUENCE [LARGE SCALE GENOMIC DNA]</scope>
    <source>
        <strain evidence="8 9">MWH-P2sevCIIIb</strain>
    </source>
</reference>
<evidence type="ECO:0000256" key="2">
    <source>
        <dbReference type="ARBA" id="ARBA00022475"/>
    </source>
</evidence>
<dbReference type="SUPFAM" id="SSF56024">
    <property type="entry name" value="Phospholipase D/nuclease"/>
    <property type="match status" value="2"/>
</dbReference>
<name>A0A2T0XKS8_9BURK</name>
<evidence type="ECO:0000256" key="6">
    <source>
        <dbReference type="SAM" id="Phobius"/>
    </source>
</evidence>
<evidence type="ECO:0000313" key="9">
    <source>
        <dbReference type="Proteomes" id="UP000238308"/>
    </source>
</evidence>
<evidence type="ECO:0000313" key="8">
    <source>
        <dbReference type="EMBL" id="PRY99511.1"/>
    </source>
</evidence>
<keyword evidence="4 6" id="KW-1133">Transmembrane helix</keyword>
<evidence type="ECO:0000256" key="3">
    <source>
        <dbReference type="ARBA" id="ARBA00022692"/>
    </source>
</evidence>
<feature type="transmembrane region" description="Helical" evidence="6">
    <location>
        <begin position="202"/>
        <end position="220"/>
    </location>
</feature>
<dbReference type="InterPro" id="IPR027379">
    <property type="entry name" value="CLS_N"/>
</dbReference>
<comment type="caution">
    <text evidence="8">The sequence shown here is derived from an EMBL/GenBank/DDBJ whole genome shotgun (WGS) entry which is preliminary data.</text>
</comment>
<feature type="transmembrane region" description="Helical" evidence="6">
    <location>
        <begin position="43"/>
        <end position="64"/>
    </location>
</feature>
<dbReference type="Proteomes" id="UP000238308">
    <property type="component" value="Unassembled WGS sequence"/>
</dbReference>
<keyword evidence="5 6" id="KW-0472">Membrane</keyword>
<feature type="domain" description="PLD phosphodiesterase" evidence="7">
    <location>
        <begin position="221"/>
        <end position="248"/>
    </location>
</feature>
<dbReference type="Pfam" id="PF13091">
    <property type="entry name" value="PLDc_2"/>
    <property type="match status" value="2"/>
</dbReference>
<dbReference type="AlphaFoldDB" id="A0A2T0XKS8"/>
<dbReference type="PANTHER" id="PTHR21248">
    <property type="entry name" value="CARDIOLIPIN SYNTHASE"/>
    <property type="match status" value="1"/>
</dbReference>
<dbReference type="Pfam" id="PF13396">
    <property type="entry name" value="PLDc_N"/>
    <property type="match status" value="1"/>
</dbReference>
<evidence type="ECO:0000256" key="5">
    <source>
        <dbReference type="ARBA" id="ARBA00023136"/>
    </source>
</evidence>
<dbReference type="GO" id="GO:0032049">
    <property type="term" value="P:cardiolipin biosynthetic process"/>
    <property type="evidence" value="ECO:0007669"/>
    <property type="project" value="UniProtKB-ARBA"/>
</dbReference>
<dbReference type="Gene3D" id="3.30.870.10">
    <property type="entry name" value="Endonuclease Chain A"/>
    <property type="match status" value="2"/>
</dbReference>
<keyword evidence="3 6" id="KW-0812">Transmembrane</keyword>
<dbReference type="GO" id="GO:0005886">
    <property type="term" value="C:plasma membrane"/>
    <property type="evidence" value="ECO:0007669"/>
    <property type="project" value="UniProtKB-SubCell"/>
</dbReference>
<dbReference type="PANTHER" id="PTHR21248:SF22">
    <property type="entry name" value="PHOSPHOLIPASE D"/>
    <property type="match status" value="1"/>
</dbReference>